<comment type="caution">
    <text evidence="11">The sequence shown here is derived from an EMBL/GenBank/DDBJ whole genome shotgun (WGS) entry which is preliminary data.</text>
</comment>
<evidence type="ECO:0000256" key="8">
    <source>
        <dbReference type="SAM" id="MobiDB-lite"/>
    </source>
</evidence>
<evidence type="ECO:0000259" key="10">
    <source>
        <dbReference type="Pfam" id="PF22600"/>
    </source>
</evidence>
<evidence type="ECO:0000313" key="12">
    <source>
        <dbReference type="Proteomes" id="UP001363151"/>
    </source>
</evidence>
<organism evidence="11 12">
    <name type="scientific">Aureococcus anophagefferens</name>
    <name type="common">Harmful bloom alga</name>
    <dbReference type="NCBI Taxonomy" id="44056"/>
    <lineage>
        <taxon>Eukaryota</taxon>
        <taxon>Sar</taxon>
        <taxon>Stramenopiles</taxon>
        <taxon>Ochrophyta</taxon>
        <taxon>Pelagophyceae</taxon>
        <taxon>Pelagomonadales</taxon>
        <taxon>Pelagomonadaceae</taxon>
        <taxon>Aureococcus</taxon>
    </lineage>
</organism>
<name>A0ABR1GA57_AURAN</name>
<dbReference type="GO" id="GO:0016779">
    <property type="term" value="F:nucleotidyltransferase activity"/>
    <property type="evidence" value="ECO:0007669"/>
    <property type="project" value="UniProtKB-KW"/>
</dbReference>
<reference evidence="11 12" key="1">
    <citation type="submission" date="2024-03" db="EMBL/GenBank/DDBJ databases">
        <title>Aureococcus anophagefferens CCMP1851 and Kratosvirus quantuckense: Draft genome of a second virus-susceptible host strain in the model system.</title>
        <authorList>
            <person name="Chase E."/>
            <person name="Truchon A.R."/>
            <person name="Schepens W."/>
            <person name="Wilhelm S.W."/>
        </authorList>
    </citation>
    <scope>NUCLEOTIDE SEQUENCE [LARGE SCALE GENOMIC DNA]</scope>
    <source>
        <strain evidence="11 12">CCMP1851</strain>
    </source>
</reference>
<protein>
    <submittedName>
        <fullName evidence="11">RNA uridylyltransferase</fullName>
    </submittedName>
</protein>
<evidence type="ECO:0000256" key="3">
    <source>
        <dbReference type="ARBA" id="ARBA00004496"/>
    </source>
</evidence>
<dbReference type="SUPFAM" id="SSF81301">
    <property type="entry name" value="Nucleotidyltransferase"/>
    <property type="match status" value="1"/>
</dbReference>
<dbReference type="Pfam" id="PF22600">
    <property type="entry name" value="MTPAP-like_central"/>
    <property type="match status" value="1"/>
</dbReference>
<evidence type="ECO:0000256" key="5">
    <source>
        <dbReference type="ARBA" id="ARBA00022679"/>
    </source>
</evidence>
<dbReference type="EMBL" id="JBBJCI010000038">
    <property type="protein sequence ID" value="KAK7250023.1"/>
    <property type="molecule type" value="Genomic_DNA"/>
</dbReference>
<dbReference type="Gene3D" id="3.30.460.10">
    <property type="entry name" value="Beta Polymerase, domain 2"/>
    <property type="match status" value="1"/>
</dbReference>
<keyword evidence="4" id="KW-0963">Cytoplasm</keyword>
<gene>
    <name evidence="11" type="ORF">SO694_00006053</name>
</gene>
<dbReference type="InterPro" id="IPR002058">
    <property type="entry name" value="PAP_assoc"/>
</dbReference>
<evidence type="ECO:0000256" key="1">
    <source>
        <dbReference type="ARBA" id="ARBA00001936"/>
    </source>
</evidence>
<keyword evidence="6" id="KW-0479">Metal-binding</keyword>
<evidence type="ECO:0000256" key="4">
    <source>
        <dbReference type="ARBA" id="ARBA00022490"/>
    </source>
</evidence>
<evidence type="ECO:0000259" key="9">
    <source>
        <dbReference type="Pfam" id="PF03828"/>
    </source>
</evidence>
<dbReference type="Pfam" id="PF03828">
    <property type="entry name" value="PAP_assoc"/>
    <property type="match status" value="1"/>
</dbReference>
<dbReference type="PANTHER" id="PTHR12271">
    <property type="entry name" value="POLY A POLYMERASE CID PAP -RELATED"/>
    <property type="match status" value="1"/>
</dbReference>
<dbReference type="CDD" id="cd05402">
    <property type="entry name" value="NT_PAP_TUTase"/>
    <property type="match status" value="1"/>
</dbReference>
<comment type="cofactor">
    <cofactor evidence="1">
        <name>Mn(2+)</name>
        <dbReference type="ChEBI" id="CHEBI:29035"/>
    </cofactor>
</comment>
<accession>A0ABR1GA57</accession>
<feature type="domain" description="Poly(A) RNA polymerase mitochondrial-like central palm" evidence="10">
    <location>
        <begin position="436"/>
        <end position="555"/>
    </location>
</feature>
<dbReference type="Proteomes" id="UP001363151">
    <property type="component" value="Unassembled WGS sequence"/>
</dbReference>
<feature type="domain" description="PAP-associated" evidence="9">
    <location>
        <begin position="666"/>
        <end position="722"/>
    </location>
</feature>
<dbReference type="Gene3D" id="1.10.1410.10">
    <property type="match status" value="1"/>
</dbReference>
<keyword evidence="5" id="KW-0808">Transferase</keyword>
<keyword evidence="12" id="KW-1185">Reference proteome</keyword>
<evidence type="ECO:0000256" key="7">
    <source>
        <dbReference type="ARBA" id="ARBA00022842"/>
    </source>
</evidence>
<sequence>MLGGPLNEPGDDFAALAEDVGLAPKPPPPEPEPEPEEAKPAPPPKKKWEPPRVHQRRKGRIAYRTGGGRGAALRPRSRLTVSWELLVGDDAGARFGDRKDVAVGLFRVGASTNDAAIVVKRASGNCEQAPNGPLVYRGAIDFFAPRAAGSFVLRLLDAPDDNAANGKASPNVYATSDQLDVVVRSHDELLDSLKVTLTQLEEKGRSKLGAVAQLAVVAETLPETLAPRGGGPAGAGDRKCREKLRLCVARVLEELDRHVPGPYGVACRRRAGELEAPESDAAELAASRDRAESTLSEADFADFDQALKDKEVKKAKAKAAEERKARDVHGACRKLFAALSRNRSAWALLAASAPDLAEAVRRKLDVWDALAEEFWPDDDEGVSALARAVDRGDAFYRPAAPQRRETHAAAFAALDRACARVLPTLFPGAGFFDVRERARHRVERALNAADVLGGGLRLELRVFGSSANLFGADGADLDMCVCPLDPTNPNLRSPGDVIRRVGAVLEAAGAEDVNVRDTARVPIVLFRDPVSGLDCDVSTHNPLALQNTALLRAYAKVDGRVRGLAYVVKRWAKARAINSPSDGTLSSYGYVLCVLYYLQTVPQPPLLPSLQRLDRCWPRPRDPAAAPPPVVAHPFDASRVVQLAFHEPSDASLPQLRAVAARNTQSLGELAAGFFRHFAWAFDFKHSVVSPRTALPMPKANKAELEVWPMHSCLAIEDPFETYYDVAHVLKYAKHQTVHKEFMRASGLIDAVAAGGDAEALLETICAPKEAEEPAAA</sequence>
<dbReference type="SUPFAM" id="SSF81631">
    <property type="entry name" value="PAP/OAS1 substrate-binding domain"/>
    <property type="match status" value="1"/>
</dbReference>
<keyword evidence="11" id="KW-0548">Nucleotidyltransferase</keyword>
<dbReference type="InterPro" id="IPR054708">
    <property type="entry name" value="MTPAP-like_central"/>
</dbReference>
<dbReference type="PANTHER" id="PTHR12271:SF40">
    <property type="entry name" value="POLY(A) RNA POLYMERASE GLD2"/>
    <property type="match status" value="1"/>
</dbReference>
<evidence type="ECO:0000256" key="2">
    <source>
        <dbReference type="ARBA" id="ARBA00001946"/>
    </source>
</evidence>
<comment type="subcellular location">
    <subcellularLocation>
        <location evidence="3">Cytoplasm</location>
    </subcellularLocation>
</comment>
<proteinExistence type="predicted"/>
<comment type="cofactor">
    <cofactor evidence="2">
        <name>Mg(2+)</name>
        <dbReference type="ChEBI" id="CHEBI:18420"/>
    </cofactor>
</comment>
<evidence type="ECO:0000256" key="6">
    <source>
        <dbReference type="ARBA" id="ARBA00022723"/>
    </source>
</evidence>
<dbReference type="InterPro" id="IPR043519">
    <property type="entry name" value="NT_sf"/>
</dbReference>
<evidence type="ECO:0000313" key="11">
    <source>
        <dbReference type="EMBL" id="KAK7250023.1"/>
    </source>
</evidence>
<keyword evidence="7" id="KW-0460">Magnesium</keyword>
<feature type="region of interest" description="Disordered" evidence="8">
    <location>
        <begin position="1"/>
        <end position="71"/>
    </location>
</feature>